<evidence type="ECO:0008006" key="3">
    <source>
        <dbReference type="Google" id="ProtNLM"/>
    </source>
</evidence>
<name>F1TCX6_9FIRM</name>
<dbReference type="Pfam" id="PF10776">
    <property type="entry name" value="DUF2600"/>
    <property type="match status" value="1"/>
</dbReference>
<evidence type="ECO:0000313" key="1">
    <source>
        <dbReference type="EMBL" id="EGD47843.1"/>
    </source>
</evidence>
<evidence type="ECO:0000313" key="2">
    <source>
        <dbReference type="Proteomes" id="UP000003860"/>
    </source>
</evidence>
<reference evidence="1" key="2">
    <citation type="submission" date="2011-01" db="EMBL/GenBank/DDBJ databases">
        <title>The Non-contiguous Finished genome of Clostridium papyrosolvens.</title>
        <authorList>
            <person name="Lucas S."/>
            <person name="Copeland A."/>
            <person name="Lapidus A."/>
            <person name="Cheng J.-F."/>
            <person name="Goodwin L."/>
            <person name="Pitluck S."/>
            <person name="Misra M."/>
            <person name="Chertkov O."/>
            <person name="Detter J.C."/>
            <person name="Han C."/>
            <person name="Tapia R."/>
            <person name="Land M."/>
            <person name="Hauser L."/>
            <person name="Kyrpides N."/>
            <person name="Ivanova N."/>
            <person name="Pagani I."/>
            <person name="Mouttaki H."/>
            <person name="He Z."/>
            <person name="Zhou J."/>
            <person name="Hemme C.L."/>
            <person name="Woyke T."/>
        </authorList>
    </citation>
    <scope>NUCLEOTIDE SEQUENCE [LARGE SCALE GENOMIC DNA]</scope>
    <source>
        <strain evidence="1">DSM 2782</strain>
    </source>
</reference>
<keyword evidence="2" id="KW-1185">Reference proteome</keyword>
<dbReference type="InterPro" id="IPR019712">
    <property type="entry name" value="YtpB-like"/>
</dbReference>
<comment type="caution">
    <text evidence="1">The sequence shown here is derived from an EMBL/GenBank/DDBJ whole genome shotgun (WGS) entry which is preliminary data.</text>
</comment>
<protein>
    <recommendedName>
        <fullName evidence="3">Tetraprenyl-beta-curcumene synthase</fullName>
    </recommendedName>
</protein>
<gene>
    <name evidence="1" type="ORF">Cpap_2246</name>
</gene>
<dbReference type="STRING" id="588581.Cpap_2246"/>
<dbReference type="OrthoDB" id="2371262at2"/>
<dbReference type="eggNOG" id="ENOG502Z812">
    <property type="taxonomic scope" value="Bacteria"/>
</dbReference>
<proteinExistence type="predicted"/>
<dbReference type="RefSeq" id="WP_004619204.1">
    <property type="nucleotide sequence ID" value="NZ_ACXX02000006.1"/>
</dbReference>
<dbReference type="AlphaFoldDB" id="F1TCX6"/>
<sequence>MKNIIGSIRFINRYVKKINPIVKKKTEEYYRYTGRIVKYNIKKNAVEALKQSDFDMAVSSVCTFWPGVNVKLASEVIFSFTAIIRYLNKICENSSVVTEAFIRVAFSSLKDAANIRNESFEKYFTFFPSKDDNGYLSILVERCRQKIQLLPSYDIVRDSISAYLALYIDLQVTKYSSDDNEKEVNLIRWSTAHGQKYPDLTNWEFCMCIDSGLDILLLLSLATNPDLSEEEAEDINSAFFPWVSCIHKILECYLKYNDDLSSGSLNYVFYYGNLKEYEDRIEFFTSKALSVRTGYRGNIKSVLKILLSLFISDPKASEGMNRITSKGLYKSGGKGMWLYSLAAKILRALSKF</sequence>
<reference evidence="1" key="1">
    <citation type="submission" date="2009-07" db="EMBL/GenBank/DDBJ databases">
        <authorList>
            <consortium name="US DOE Joint Genome Institute (JGI-PGF)"/>
            <person name="Lucas S."/>
            <person name="Copeland A."/>
            <person name="Lapidus A."/>
            <person name="Glavina del Rio T."/>
            <person name="Tice H."/>
            <person name="Bruce D."/>
            <person name="Goodwin L."/>
            <person name="Pitluck S."/>
            <person name="Larimer F."/>
            <person name="Land M.L."/>
            <person name="Mouttaki H."/>
            <person name="He Z."/>
            <person name="Zhou J."/>
            <person name="Hemme C.L."/>
        </authorList>
    </citation>
    <scope>NUCLEOTIDE SEQUENCE</scope>
    <source>
        <strain evidence="1">DSM 2782</strain>
    </source>
</reference>
<accession>F1TCX6</accession>
<dbReference type="EMBL" id="ACXX02000006">
    <property type="protein sequence ID" value="EGD47843.1"/>
    <property type="molecule type" value="Genomic_DNA"/>
</dbReference>
<organism evidence="1 2">
    <name type="scientific">Ruminiclostridium papyrosolvens DSM 2782</name>
    <dbReference type="NCBI Taxonomy" id="588581"/>
    <lineage>
        <taxon>Bacteria</taxon>
        <taxon>Bacillati</taxon>
        <taxon>Bacillota</taxon>
        <taxon>Clostridia</taxon>
        <taxon>Eubacteriales</taxon>
        <taxon>Oscillospiraceae</taxon>
        <taxon>Ruminiclostridium</taxon>
    </lineage>
</organism>
<dbReference type="Proteomes" id="UP000003860">
    <property type="component" value="Unassembled WGS sequence"/>
</dbReference>